<dbReference type="Pfam" id="PF08447">
    <property type="entry name" value="PAS_3"/>
    <property type="match status" value="3"/>
</dbReference>
<dbReference type="PROSITE" id="PS50112">
    <property type="entry name" value="PAS"/>
    <property type="match status" value="3"/>
</dbReference>
<dbReference type="CDD" id="cd00088">
    <property type="entry name" value="HPT"/>
    <property type="match status" value="1"/>
</dbReference>
<protein>
    <recommendedName>
        <fullName evidence="3">histidine kinase</fullName>
        <ecNumber evidence="3">2.7.13.3</ecNumber>
    </recommendedName>
</protein>
<dbReference type="InterPro" id="IPR036097">
    <property type="entry name" value="HisK_dim/P_sf"/>
</dbReference>
<evidence type="ECO:0000256" key="1">
    <source>
        <dbReference type="ARBA" id="ARBA00000085"/>
    </source>
</evidence>
<dbReference type="InterPro" id="IPR000700">
    <property type="entry name" value="PAS-assoc_C"/>
</dbReference>
<proteinExistence type="predicted"/>
<keyword evidence="13" id="KW-0472">Membrane</keyword>
<comment type="subcellular location">
    <subcellularLocation>
        <location evidence="2">Cell inner membrane</location>
        <topology evidence="2">Multi-pass membrane protein</topology>
    </subcellularLocation>
</comment>
<feature type="domain" description="PAS" evidence="18">
    <location>
        <begin position="873"/>
        <end position="943"/>
    </location>
</feature>
<evidence type="ECO:0000256" key="10">
    <source>
        <dbReference type="ARBA" id="ARBA00022840"/>
    </source>
</evidence>
<evidence type="ECO:0000256" key="15">
    <source>
        <dbReference type="PROSITE-ProRule" id="PRU00169"/>
    </source>
</evidence>
<dbReference type="Gene3D" id="3.30.450.20">
    <property type="entry name" value="PAS domain"/>
    <property type="match status" value="5"/>
</dbReference>
<feature type="domain" description="Histidine kinase" evidence="16">
    <location>
        <begin position="207"/>
        <end position="428"/>
    </location>
</feature>
<feature type="domain" description="HPt" evidence="20">
    <location>
        <begin position="1572"/>
        <end position="1674"/>
    </location>
</feature>
<dbReference type="PROSITE" id="PS50894">
    <property type="entry name" value="HPT"/>
    <property type="match status" value="1"/>
</dbReference>
<dbReference type="InterPro" id="IPR036641">
    <property type="entry name" value="HPT_dom_sf"/>
</dbReference>
<dbReference type="FunFam" id="1.10.287.130:FF:000045">
    <property type="entry name" value="Two-component system sensor histidine kinase/response regulator"/>
    <property type="match status" value="1"/>
</dbReference>
<dbReference type="InterPro" id="IPR000014">
    <property type="entry name" value="PAS"/>
</dbReference>
<dbReference type="Proteomes" id="UP000030512">
    <property type="component" value="Chromosome"/>
</dbReference>
<gene>
    <name evidence="21" type="ORF">JT25_007075</name>
</gene>
<dbReference type="RefSeq" id="WP_052142306.1">
    <property type="nucleotide sequence ID" value="NZ_CP014476.1"/>
</dbReference>
<dbReference type="SUPFAM" id="SSF55785">
    <property type="entry name" value="PYP-like sensor domain (PAS domain)"/>
    <property type="match status" value="5"/>
</dbReference>
<dbReference type="InterPro" id="IPR003661">
    <property type="entry name" value="HisK_dim/P_dom"/>
</dbReference>
<dbReference type="InterPro" id="IPR003594">
    <property type="entry name" value="HATPase_dom"/>
</dbReference>
<dbReference type="InterPro" id="IPR013655">
    <property type="entry name" value="PAS_fold_3"/>
</dbReference>
<feature type="modified residue" description="Phosphohistidine" evidence="14">
    <location>
        <position position="1611"/>
    </location>
</feature>
<evidence type="ECO:0000259" key="20">
    <source>
        <dbReference type="PROSITE" id="PS50894"/>
    </source>
</evidence>
<keyword evidence="11" id="KW-1133">Transmembrane helix</keyword>
<dbReference type="KEGG" id="mdn:JT25_007075"/>
<dbReference type="FunFam" id="3.30.565.10:FF:000010">
    <property type="entry name" value="Sensor histidine kinase RcsC"/>
    <property type="match status" value="1"/>
</dbReference>
<dbReference type="Pfam" id="PF01627">
    <property type="entry name" value="Hpt"/>
    <property type="match status" value="1"/>
</dbReference>
<dbReference type="NCBIfam" id="TIGR00229">
    <property type="entry name" value="sensory_box"/>
    <property type="match status" value="4"/>
</dbReference>
<dbReference type="FunFam" id="3.30.450.20:FF:000099">
    <property type="entry name" value="Sensory box sensor histidine kinase"/>
    <property type="match status" value="1"/>
</dbReference>
<feature type="domain" description="PAC" evidence="19">
    <location>
        <begin position="946"/>
        <end position="998"/>
    </location>
</feature>
<evidence type="ECO:0000313" key="22">
    <source>
        <dbReference type="Proteomes" id="UP000030512"/>
    </source>
</evidence>
<feature type="domain" description="PAS" evidence="18">
    <location>
        <begin position="622"/>
        <end position="692"/>
    </location>
</feature>
<dbReference type="SUPFAM" id="SSF52172">
    <property type="entry name" value="CheY-like"/>
    <property type="match status" value="2"/>
</dbReference>
<dbReference type="InterPro" id="IPR036890">
    <property type="entry name" value="HATPase_C_sf"/>
</dbReference>
<dbReference type="Gene3D" id="1.10.287.130">
    <property type="match status" value="2"/>
</dbReference>
<dbReference type="Pfam" id="PF02518">
    <property type="entry name" value="HATPase_c"/>
    <property type="match status" value="2"/>
</dbReference>
<evidence type="ECO:0000256" key="11">
    <source>
        <dbReference type="ARBA" id="ARBA00022989"/>
    </source>
</evidence>
<dbReference type="InterPro" id="IPR013656">
    <property type="entry name" value="PAS_4"/>
</dbReference>
<dbReference type="PANTHER" id="PTHR43047:SF72">
    <property type="entry name" value="OSMOSENSING HISTIDINE PROTEIN KINASE SLN1"/>
    <property type="match status" value="1"/>
</dbReference>
<dbReference type="STRING" id="1538553.JT25_007075"/>
<sequence length="1674" mass="188714">MHDFLSIDDDLDFRLLFESSPDLYLILNPKLEIVAVSNAYTRATLTRREDILGKTMFQIFPDNPDDPTAEGQRNLRASLQHVLQTGKPDTMPIQKYDIPRPDGEGFEERYWSPMNIPILGKDGRVAYVLHRAEDLTDFIRVKQQGLEQSQLSETLRAQAVKMEVELFARSKEIASASAELKAANEELSRLYAKTLELDELKTKFFANVSHEFRTPLTLMIGPLEELLARFAPKDSNPVATEYEQLSLVHRNSLRLLKLVNSLLDFSRIEAGRMEAAYEATDLAEFTAELASIFRSATDKAGLQLIVSCPALPKPVYVDRQMWEKIVINLLSNAYKHTFEGEIEIALRWCGNRVELTVRDTGVGIAEDQLEHVFDRFHRIQNVRSRTHEGTGIGLALVQELARLHGGEVSVTSKPGVGSTFAVTILTGTAHLQAEHIHPSQAPHSHPIGADFFVDEASRWELGTEHENYTSKQTAAYKTTTLASSVGSHVLLAEDNADMRGYITRLLQEQGYDVTAVRDGEAALATVREFRPALVLTDIMMPRLDGIGLLSALREDPETSTIPIILLSARAGEEARIEGLKHGADDYLTKPFSARELQARVGACLEISRLRNEAETQLRLQENEREFRAFFDLAAVGIAQVSLEGRWMRVNQKLCDIVGYSYEELVTKTFQDITHPDDLDTDLGYMQKMLSGEINTYSLEKRYLRKDGPLVWINLTVALVRGDTGQPRYFISVVEDITGRKQLEIERQKFFLLAESSSEFIGMCDLDMNPLYVNPEGRRMVGLPDMAAACRVKVQDYYFPEDQSFIAEEFFPRVQREGHGEVEIRLRHFQTGEPIWMLYYLFSVYDSAGMPVGWATVSRNITERRQVEAALRESEREFRVLTEAMPQIVWATRPDGWNVYHNQRWVEYTGLTLEESYGHNWINVVHPDDRQRAWDAWQRATQQNETYFVECRLQRADGAYRWWLIRGVPLLNEQGEIQKWYGTCTDIHELKLSEENLKIAETRWQFALEGGNQGVWDWDLITNRVFFSRQWLAMLGFKENEISDRYEDCMERVHPDDLTMVLADLQKHQRGESAFFESEHRLLHRNGEYIWTHSRGMVVHRDANGKPLRMIGTQADISNQRSLLEELKQHRDHLEIMVANRTAELEKAMALADAANRSKSAFLANMSHEIRTPMNAILGLTHFLKRDQPNPTQMERINKLDVAGRHLLAIINDVLDLSKIEAGHLILENVDFPLAAVFDQVRNLIEEQALAKGLAVEIDTDNAPLWLKGDPTRLRQALLNYAGNAVKFTDRGTVSIRGRLLREDADGLWVHFEVRDTGPGIAPEKLSALFNAFEQADASTTRKYGGTGLGLAITRHLAKLMGGEAGVESQPGFGSTFWFTARLRRGREHVTVDTAVSRESAEAELRSKHAGARLLVAEDNLINREVALELLGGLGLILDTAKDGREAVEKVRNQAFDLVLMDVQMPELDGLDATRIIRTLPGGQAIPILAMTANAFDEDRQDCLKAGMNDFVPKPVEPKILYATLAKWLSMKLSKRNPESANGEAVEPSDWQRHLLKIPGLDVERGLRNVGGKMATYLRVLGLLVEHHGNDAQRLTDALADNDLIEVKRLAHTLKGAVGNLGATKVAELAEAVNAAIKQGVAPADIEQLCKALVTELSVLIAALQNVLEEAERAN</sequence>
<evidence type="ECO:0000256" key="9">
    <source>
        <dbReference type="ARBA" id="ARBA00022777"/>
    </source>
</evidence>
<dbReference type="PROSITE" id="PS50113">
    <property type="entry name" value="PAC"/>
    <property type="match status" value="4"/>
</dbReference>
<dbReference type="InterPro" id="IPR001789">
    <property type="entry name" value="Sig_transdc_resp-reg_receiver"/>
</dbReference>
<accession>A0A126T2F8</accession>
<evidence type="ECO:0000256" key="7">
    <source>
        <dbReference type="ARBA" id="ARBA00022679"/>
    </source>
</evidence>
<feature type="domain" description="PAC" evidence="19">
    <location>
        <begin position="819"/>
        <end position="872"/>
    </location>
</feature>
<keyword evidence="22" id="KW-1185">Reference proteome</keyword>
<evidence type="ECO:0000256" key="13">
    <source>
        <dbReference type="ARBA" id="ARBA00023136"/>
    </source>
</evidence>
<keyword evidence="6 15" id="KW-0597">Phosphoprotein</keyword>
<dbReference type="InterPro" id="IPR005467">
    <property type="entry name" value="His_kinase_dom"/>
</dbReference>
<evidence type="ECO:0000256" key="5">
    <source>
        <dbReference type="ARBA" id="ARBA00022519"/>
    </source>
</evidence>
<evidence type="ECO:0000313" key="21">
    <source>
        <dbReference type="EMBL" id="AMK76255.1"/>
    </source>
</evidence>
<keyword evidence="12" id="KW-0902">Two-component regulatory system</keyword>
<dbReference type="CDD" id="cd17574">
    <property type="entry name" value="REC_OmpR"/>
    <property type="match status" value="1"/>
</dbReference>
<dbReference type="FunFam" id="3.30.565.10:FF:000006">
    <property type="entry name" value="Sensor histidine kinase WalK"/>
    <property type="match status" value="1"/>
</dbReference>
<dbReference type="SUPFAM" id="SSF55874">
    <property type="entry name" value="ATPase domain of HSP90 chaperone/DNA topoisomerase II/histidine kinase"/>
    <property type="match status" value="2"/>
</dbReference>
<dbReference type="SMART" id="SM00387">
    <property type="entry name" value="HATPase_c"/>
    <property type="match status" value="2"/>
</dbReference>
<feature type="domain" description="PAC" evidence="19">
    <location>
        <begin position="1075"/>
        <end position="1128"/>
    </location>
</feature>
<feature type="domain" description="PAS" evidence="18">
    <location>
        <begin position="999"/>
        <end position="1071"/>
    </location>
</feature>
<dbReference type="GO" id="GO:0000155">
    <property type="term" value="F:phosphorelay sensor kinase activity"/>
    <property type="evidence" value="ECO:0007669"/>
    <property type="project" value="InterPro"/>
</dbReference>
<keyword evidence="9" id="KW-0418">Kinase</keyword>
<dbReference type="InterPro" id="IPR035965">
    <property type="entry name" value="PAS-like_dom_sf"/>
</dbReference>
<dbReference type="SMART" id="SM00388">
    <property type="entry name" value="HisKA"/>
    <property type="match status" value="2"/>
</dbReference>
<keyword evidence="7" id="KW-0808">Transferase</keyword>
<dbReference type="Gene3D" id="1.20.120.160">
    <property type="entry name" value="HPT domain"/>
    <property type="match status" value="1"/>
</dbReference>
<dbReference type="Gene3D" id="3.40.50.2300">
    <property type="match status" value="2"/>
</dbReference>
<comment type="catalytic activity">
    <reaction evidence="1">
        <text>ATP + protein L-histidine = ADP + protein N-phospho-L-histidine.</text>
        <dbReference type="EC" id="2.7.13.3"/>
    </reaction>
</comment>
<dbReference type="EMBL" id="CP014476">
    <property type="protein sequence ID" value="AMK76255.1"/>
    <property type="molecule type" value="Genomic_DNA"/>
</dbReference>
<dbReference type="PROSITE" id="PS50110">
    <property type="entry name" value="RESPONSE_REGULATORY"/>
    <property type="match status" value="2"/>
</dbReference>
<dbReference type="SMART" id="SM00086">
    <property type="entry name" value="PAC"/>
    <property type="match status" value="4"/>
</dbReference>
<evidence type="ECO:0000256" key="12">
    <source>
        <dbReference type="ARBA" id="ARBA00023012"/>
    </source>
</evidence>
<name>A0A126T2F8_9GAMM</name>
<dbReference type="Pfam" id="PF00072">
    <property type="entry name" value="Response_reg"/>
    <property type="match status" value="2"/>
</dbReference>
<evidence type="ECO:0000256" key="2">
    <source>
        <dbReference type="ARBA" id="ARBA00004429"/>
    </source>
</evidence>
<evidence type="ECO:0000256" key="4">
    <source>
        <dbReference type="ARBA" id="ARBA00022475"/>
    </source>
</evidence>
<evidence type="ECO:0000259" key="17">
    <source>
        <dbReference type="PROSITE" id="PS50110"/>
    </source>
</evidence>
<keyword evidence="5" id="KW-0997">Cell inner membrane</keyword>
<keyword evidence="10" id="KW-0067">ATP-binding</keyword>
<evidence type="ECO:0000259" key="19">
    <source>
        <dbReference type="PROSITE" id="PS50113"/>
    </source>
</evidence>
<evidence type="ECO:0000259" key="16">
    <source>
        <dbReference type="PROSITE" id="PS50109"/>
    </source>
</evidence>
<dbReference type="InterPro" id="IPR008207">
    <property type="entry name" value="Sig_transdc_His_kin_Hpt_dom"/>
</dbReference>
<dbReference type="SUPFAM" id="SSF47226">
    <property type="entry name" value="Histidine-containing phosphotransfer domain, HPT domain"/>
    <property type="match status" value="1"/>
</dbReference>
<feature type="modified residue" description="4-aspartylphosphate" evidence="15">
    <location>
        <position position="537"/>
    </location>
</feature>
<dbReference type="CDD" id="cd00082">
    <property type="entry name" value="HisKA"/>
    <property type="match status" value="2"/>
</dbReference>
<keyword evidence="10" id="KW-0547">Nucleotide-binding</keyword>
<dbReference type="Pfam" id="PF00512">
    <property type="entry name" value="HisKA"/>
    <property type="match status" value="2"/>
</dbReference>
<evidence type="ECO:0000256" key="3">
    <source>
        <dbReference type="ARBA" id="ARBA00012438"/>
    </source>
</evidence>
<feature type="domain" description="Histidine kinase" evidence="16">
    <location>
        <begin position="1164"/>
        <end position="1384"/>
    </location>
</feature>
<organism evidence="21 22">
    <name type="scientific">Methylomonas denitrificans</name>
    <dbReference type="NCBI Taxonomy" id="1538553"/>
    <lineage>
        <taxon>Bacteria</taxon>
        <taxon>Pseudomonadati</taxon>
        <taxon>Pseudomonadota</taxon>
        <taxon>Gammaproteobacteria</taxon>
        <taxon>Methylococcales</taxon>
        <taxon>Methylococcaceae</taxon>
        <taxon>Methylomonas</taxon>
    </lineage>
</organism>
<dbReference type="InterPro" id="IPR011006">
    <property type="entry name" value="CheY-like_superfamily"/>
</dbReference>
<evidence type="ECO:0000259" key="18">
    <source>
        <dbReference type="PROSITE" id="PS50112"/>
    </source>
</evidence>
<feature type="domain" description="Response regulatory" evidence="17">
    <location>
        <begin position="488"/>
        <end position="604"/>
    </location>
</feature>
<keyword evidence="8" id="KW-0812">Transmembrane</keyword>
<dbReference type="CDD" id="cd17546">
    <property type="entry name" value="REC_hyHK_CKI1_RcsC-like"/>
    <property type="match status" value="1"/>
</dbReference>
<feature type="domain" description="Response regulatory" evidence="17">
    <location>
        <begin position="1412"/>
        <end position="1528"/>
    </location>
</feature>
<dbReference type="GO" id="GO:0009927">
    <property type="term" value="F:histidine phosphotransfer kinase activity"/>
    <property type="evidence" value="ECO:0007669"/>
    <property type="project" value="TreeGrafter"/>
</dbReference>
<feature type="modified residue" description="4-aspartylphosphate" evidence="15">
    <location>
        <position position="1461"/>
    </location>
</feature>
<evidence type="ECO:0000256" key="14">
    <source>
        <dbReference type="PROSITE-ProRule" id="PRU00110"/>
    </source>
</evidence>
<dbReference type="Gene3D" id="3.30.565.10">
    <property type="entry name" value="Histidine kinase-like ATPase, C-terminal domain"/>
    <property type="match status" value="2"/>
</dbReference>
<keyword evidence="4" id="KW-1003">Cell membrane</keyword>
<reference evidence="21 22" key="1">
    <citation type="journal article" date="2015" name="Environ. Microbiol.">
        <title>Methane oxidation coupled to nitrate reduction under hypoxia by the Gammaproteobacterium Methylomonas denitrificans, sp. nov. type strain FJG1.</title>
        <authorList>
            <person name="Kits K.D."/>
            <person name="Klotz M.G."/>
            <person name="Stein L.Y."/>
        </authorList>
    </citation>
    <scope>NUCLEOTIDE SEQUENCE [LARGE SCALE GENOMIC DNA]</scope>
    <source>
        <strain evidence="21 22">FJG1</strain>
    </source>
</reference>
<evidence type="ECO:0000256" key="8">
    <source>
        <dbReference type="ARBA" id="ARBA00022692"/>
    </source>
</evidence>
<dbReference type="PROSITE" id="PS50109">
    <property type="entry name" value="HIS_KIN"/>
    <property type="match status" value="2"/>
</dbReference>
<evidence type="ECO:0000256" key="6">
    <source>
        <dbReference type="ARBA" id="ARBA00022553"/>
    </source>
</evidence>
<dbReference type="CDD" id="cd00130">
    <property type="entry name" value="PAS"/>
    <property type="match status" value="5"/>
</dbReference>
<dbReference type="GO" id="GO:0005886">
    <property type="term" value="C:plasma membrane"/>
    <property type="evidence" value="ECO:0007669"/>
    <property type="project" value="UniProtKB-SubCell"/>
</dbReference>
<dbReference type="PANTHER" id="PTHR43047">
    <property type="entry name" value="TWO-COMPONENT HISTIDINE PROTEIN KINASE"/>
    <property type="match status" value="1"/>
</dbReference>
<dbReference type="InterPro" id="IPR004358">
    <property type="entry name" value="Sig_transdc_His_kin-like_C"/>
</dbReference>
<dbReference type="SMART" id="SM00448">
    <property type="entry name" value="REC"/>
    <property type="match status" value="2"/>
</dbReference>
<dbReference type="SUPFAM" id="SSF47384">
    <property type="entry name" value="Homodimeric domain of signal transducing histidine kinase"/>
    <property type="match status" value="2"/>
</dbReference>
<dbReference type="CDD" id="cd16922">
    <property type="entry name" value="HATPase_EvgS-ArcB-TorS-like"/>
    <property type="match status" value="2"/>
</dbReference>
<feature type="domain" description="PAC" evidence="19">
    <location>
        <begin position="696"/>
        <end position="748"/>
    </location>
</feature>
<dbReference type="PRINTS" id="PR00344">
    <property type="entry name" value="BCTRLSENSOR"/>
</dbReference>
<dbReference type="InterPro" id="IPR001610">
    <property type="entry name" value="PAC"/>
</dbReference>
<dbReference type="EC" id="2.7.13.3" evidence="3"/>
<dbReference type="OrthoDB" id="5747739at2"/>
<dbReference type="Pfam" id="PF08448">
    <property type="entry name" value="PAS_4"/>
    <property type="match status" value="2"/>
</dbReference>
<dbReference type="SMART" id="SM00091">
    <property type="entry name" value="PAS"/>
    <property type="match status" value="5"/>
</dbReference>